<dbReference type="OrthoDB" id="3562113at2759"/>
<feature type="compositionally biased region" description="Basic and acidic residues" evidence="1">
    <location>
        <begin position="40"/>
        <end position="58"/>
    </location>
</feature>
<dbReference type="Proteomes" id="UP000701801">
    <property type="component" value="Unassembled WGS sequence"/>
</dbReference>
<accession>A0A9N9LMT9</accession>
<dbReference type="EMBL" id="CAJVRM010000244">
    <property type="protein sequence ID" value="CAG8978185.1"/>
    <property type="molecule type" value="Genomic_DNA"/>
</dbReference>
<evidence type="ECO:0000313" key="3">
    <source>
        <dbReference type="Proteomes" id="UP000701801"/>
    </source>
</evidence>
<feature type="compositionally biased region" description="Low complexity" evidence="1">
    <location>
        <begin position="83"/>
        <end position="110"/>
    </location>
</feature>
<gene>
    <name evidence="2" type="ORF">HYALB_00013177</name>
</gene>
<proteinExistence type="predicted"/>
<evidence type="ECO:0000313" key="2">
    <source>
        <dbReference type="EMBL" id="CAG8978185.1"/>
    </source>
</evidence>
<feature type="region of interest" description="Disordered" evidence="1">
    <location>
        <begin position="1"/>
        <end position="141"/>
    </location>
</feature>
<sequence>MAASPDDFPDPDDIVIPPPNKSQRTPRKKTAGQRRRRTARVLEKVHDARDKERPDRRQRAVTPTGLNAPKEARPIPLRERYGARGNAAYGAIRPARRTGQGQGQAGSRSQTRGRRTAPSVPDPDSEIVASLTPAERDDSYNAPMYPSREARELLFPWLAQGFIPQVTPGTGAQCGVYALYGSWMAACDWYNSQSIAFPTQNDDGTPITVKDFNDLLNSDEYTERAVQVARRMYANDSAAALDAAVREAEAKS</sequence>
<comment type="caution">
    <text evidence="2">The sequence shown here is derived from an EMBL/GenBank/DDBJ whole genome shotgun (WGS) entry which is preliminary data.</text>
</comment>
<reference evidence="2" key="1">
    <citation type="submission" date="2021-07" db="EMBL/GenBank/DDBJ databases">
        <authorList>
            <person name="Durling M."/>
        </authorList>
    </citation>
    <scope>NUCLEOTIDE SEQUENCE</scope>
</reference>
<feature type="compositionally biased region" description="Basic and acidic residues" evidence="1">
    <location>
        <begin position="70"/>
        <end position="82"/>
    </location>
</feature>
<name>A0A9N9LMT9_9HELO</name>
<keyword evidence="3" id="KW-1185">Reference proteome</keyword>
<evidence type="ECO:0000256" key="1">
    <source>
        <dbReference type="SAM" id="MobiDB-lite"/>
    </source>
</evidence>
<feature type="compositionally biased region" description="Basic residues" evidence="1">
    <location>
        <begin position="24"/>
        <end position="39"/>
    </location>
</feature>
<organism evidence="2 3">
    <name type="scientific">Hymenoscyphus albidus</name>
    <dbReference type="NCBI Taxonomy" id="595503"/>
    <lineage>
        <taxon>Eukaryota</taxon>
        <taxon>Fungi</taxon>
        <taxon>Dikarya</taxon>
        <taxon>Ascomycota</taxon>
        <taxon>Pezizomycotina</taxon>
        <taxon>Leotiomycetes</taxon>
        <taxon>Helotiales</taxon>
        <taxon>Helotiaceae</taxon>
        <taxon>Hymenoscyphus</taxon>
    </lineage>
</organism>
<protein>
    <submittedName>
        <fullName evidence="2">Uncharacterized protein</fullName>
    </submittedName>
</protein>
<dbReference type="AlphaFoldDB" id="A0A9N9LMT9"/>